<reference evidence="6" key="1">
    <citation type="submission" date="2020-02" db="EMBL/GenBank/DDBJ databases">
        <authorList>
            <person name="Meier V. D."/>
        </authorList>
    </citation>
    <scope>NUCLEOTIDE SEQUENCE</scope>
    <source>
        <strain evidence="6">AVDCRST_MAG13</strain>
    </source>
</reference>
<dbReference type="Pfam" id="PF00465">
    <property type="entry name" value="Fe-ADH"/>
    <property type="match status" value="1"/>
</dbReference>
<evidence type="ECO:0000256" key="2">
    <source>
        <dbReference type="ARBA" id="ARBA00023002"/>
    </source>
</evidence>
<evidence type="ECO:0000313" key="6">
    <source>
        <dbReference type="EMBL" id="CAA9504105.1"/>
    </source>
</evidence>
<dbReference type="InterPro" id="IPR056798">
    <property type="entry name" value="ADH_Fe_C"/>
</dbReference>
<dbReference type="EC" id="1.1.1.1" evidence="6"/>
<dbReference type="GO" id="GO:0018506">
    <property type="term" value="F:maleylacetate reductase activity"/>
    <property type="evidence" value="ECO:0007669"/>
    <property type="project" value="InterPro"/>
</dbReference>
<dbReference type="Gene3D" id="3.40.50.1970">
    <property type="match status" value="1"/>
</dbReference>
<organism evidence="6">
    <name type="scientific">uncultured Solirubrobacteraceae bacterium</name>
    <dbReference type="NCBI Taxonomy" id="1162706"/>
    <lineage>
        <taxon>Bacteria</taxon>
        <taxon>Bacillati</taxon>
        <taxon>Actinomycetota</taxon>
        <taxon>Thermoleophilia</taxon>
        <taxon>Solirubrobacterales</taxon>
        <taxon>Solirubrobacteraceae</taxon>
        <taxon>environmental samples</taxon>
    </lineage>
</organism>
<evidence type="ECO:0000256" key="3">
    <source>
        <dbReference type="ARBA" id="ARBA00023027"/>
    </source>
</evidence>
<dbReference type="PANTHER" id="PTHR11496">
    <property type="entry name" value="ALCOHOL DEHYDROGENASE"/>
    <property type="match status" value="1"/>
</dbReference>
<dbReference type="CDD" id="cd08177">
    <property type="entry name" value="MAR"/>
    <property type="match status" value="1"/>
</dbReference>
<accession>A0A6J4SSI8</accession>
<sequence>MSLRFDFEALPGRIVFGAGRVAEVPAEAERLGGERVVVVAAAEEEGLAARVQDGLGPRLAGRVDRIRQHVPEEVARAARERVAELGGDLLVAVGGGSTTGLAKAVALTSGLPILAVPTTYAGSEMTPIWGLTAGARKETGRDLRVLPRTVVYDPELTVTLPPGLSAASGMNALAHCAEALWVPGANPVTSALAEDGIRVLARALPRVVDAPGDLDARADALHGASLAGMALAAVGTGLHHKLAHVLGGTFDLPHADVHAVLLPYATAFHAAGHAPALARIARALGSEDAAGGLWDLGRAVRAPADLAALGLTPQQAAEAADIVAEGGTWDRAEVQEVLEHALSGVRP</sequence>
<dbReference type="InterPro" id="IPR039697">
    <property type="entry name" value="Alcohol_dehydrogenase_Fe"/>
</dbReference>
<evidence type="ECO:0000256" key="1">
    <source>
        <dbReference type="ARBA" id="ARBA00007358"/>
    </source>
</evidence>
<dbReference type="InterPro" id="IPR034786">
    <property type="entry name" value="MAR"/>
</dbReference>
<feature type="domain" description="Fe-containing alcohol dehydrogenase-like C-terminal" evidence="5">
    <location>
        <begin position="166"/>
        <end position="324"/>
    </location>
</feature>
<dbReference type="GO" id="GO:0046872">
    <property type="term" value="F:metal ion binding"/>
    <property type="evidence" value="ECO:0007669"/>
    <property type="project" value="InterPro"/>
</dbReference>
<dbReference type="EMBL" id="CADCVO010000387">
    <property type="protein sequence ID" value="CAA9504105.1"/>
    <property type="molecule type" value="Genomic_DNA"/>
</dbReference>
<proteinExistence type="inferred from homology"/>
<keyword evidence="2 6" id="KW-0560">Oxidoreductase</keyword>
<dbReference type="InterPro" id="IPR001670">
    <property type="entry name" value="ADH_Fe/GldA"/>
</dbReference>
<dbReference type="SUPFAM" id="SSF56796">
    <property type="entry name" value="Dehydroquinate synthase-like"/>
    <property type="match status" value="1"/>
</dbReference>
<protein>
    <submittedName>
        <fullName evidence="6">Alcohol dehydrogenase</fullName>
        <ecNumber evidence="6">1.1.1.1</ecNumber>
    </submittedName>
</protein>
<feature type="domain" description="Alcohol dehydrogenase iron-type/glycerol dehydrogenase GldA" evidence="4">
    <location>
        <begin position="11"/>
        <end position="154"/>
    </location>
</feature>
<dbReference type="Gene3D" id="1.20.1090.10">
    <property type="entry name" value="Dehydroquinate synthase-like - alpha domain"/>
    <property type="match status" value="1"/>
</dbReference>
<dbReference type="PANTHER" id="PTHR11496:SF102">
    <property type="entry name" value="ALCOHOL DEHYDROGENASE 4"/>
    <property type="match status" value="1"/>
</dbReference>
<dbReference type="GO" id="GO:0004022">
    <property type="term" value="F:alcohol dehydrogenase (NAD+) activity"/>
    <property type="evidence" value="ECO:0007669"/>
    <property type="project" value="UniProtKB-EC"/>
</dbReference>
<evidence type="ECO:0000259" key="4">
    <source>
        <dbReference type="Pfam" id="PF00465"/>
    </source>
</evidence>
<dbReference type="Pfam" id="PF25137">
    <property type="entry name" value="ADH_Fe_C"/>
    <property type="match status" value="1"/>
</dbReference>
<gene>
    <name evidence="6" type="ORF">AVDCRST_MAG13-2443</name>
</gene>
<keyword evidence="3" id="KW-0520">NAD</keyword>
<name>A0A6J4SSI8_9ACTN</name>
<dbReference type="AlphaFoldDB" id="A0A6J4SSI8"/>
<evidence type="ECO:0000259" key="5">
    <source>
        <dbReference type="Pfam" id="PF25137"/>
    </source>
</evidence>
<comment type="similarity">
    <text evidence="1">Belongs to the iron-containing alcohol dehydrogenase family.</text>
</comment>